<proteinExistence type="predicted"/>
<protein>
    <submittedName>
        <fullName evidence="1">Uncharacterized protein</fullName>
    </submittedName>
</protein>
<gene>
    <name evidence="1" type="ORF">EJ05DRAFT_275882</name>
</gene>
<evidence type="ECO:0000313" key="2">
    <source>
        <dbReference type="Proteomes" id="UP000799437"/>
    </source>
</evidence>
<evidence type="ECO:0000313" key="1">
    <source>
        <dbReference type="EMBL" id="KAF2760213.1"/>
    </source>
</evidence>
<accession>A0A6A6WBY9</accession>
<dbReference type="GeneID" id="54481445"/>
<dbReference type="Proteomes" id="UP000799437">
    <property type="component" value="Unassembled WGS sequence"/>
</dbReference>
<reference evidence="1" key="1">
    <citation type="journal article" date="2020" name="Stud. Mycol.">
        <title>101 Dothideomycetes genomes: a test case for predicting lifestyles and emergence of pathogens.</title>
        <authorList>
            <person name="Haridas S."/>
            <person name="Albert R."/>
            <person name="Binder M."/>
            <person name="Bloem J."/>
            <person name="Labutti K."/>
            <person name="Salamov A."/>
            <person name="Andreopoulos B."/>
            <person name="Baker S."/>
            <person name="Barry K."/>
            <person name="Bills G."/>
            <person name="Bluhm B."/>
            <person name="Cannon C."/>
            <person name="Castanera R."/>
            <person name="Culley D."/>
            <person name="Daum C."/>
            <person name="Ezra D."/>
            <person name="Gonzalez J."/>
            <person name="Henrissat B."/>
            <person name="Kuo A."/>
            <person name="Liang C."/>
            <person name="Lipzen A."/>
            <person name="Lutzoni F."/>
            <person name="Magnuson J."/>
            <person name="Mondo S."/>
            <person name="Nolan M."/>
            <person name="Ohm R."/>
            <person name="Pangilinan J."/>
            <person name="Park H.-J."/>
            <person name="Ramirez L."/>
            <person name="Alfaro M."/>
            <person name="Sun H."/>
            <person name="Tritt A."/>
            <person name="Yoshinaga Y."/>
            <person name="Zwiers L.-H."/>
            <person name="Turgeon B."/>
            <person name="Goodwin S."/>
            <person name="Spatafora J."/>
            <person name="Crous P."/>
            <person name="Grigoriev I."/>
        </authorList>
    </citation>
    <scope>NUCLEOTIDE SEQUENCE</scope>
    <source>
        <strain evidence="1">CBS 121739</strain>
    </source>
</reference>
<name>A0A6A6WBY9_9PEZI</name>
<keyword evidence="2" id="KW-1185">Reference proteome</keyword>
<dbReference type="AlphaFoldDB" id="A0A6A6WBY9"/>
<sequence>MERHQTSLKIARTNITLCECSSKVVSYSITRVKFEDLDPSQEYWPSICRDKVGAFYGVYCKALAPAEDSLVTPYDLINEVFARTYHSIPARNRGNLGTAEQQLKIGKRIDTQILQDRLGFPHRFEWFKGESADERDKNKHVQRRWLWNRRIRRRLATGTGRRVGEKCNNDKD</sequence>
<dbReference type="EMBL" id="ML996568">
    <property type="protein sequence ID" value="KAF2760213.1"/>
    <property type="molecule type" value="Genomic_DNA"/>
</dbReference>
<dbReference type="RefSeq" id="XP_033602664.1">
    <property type="nucleotide sequence ID" value="XM_033740391.1"/>
</dbReference>
<organism evidence="1 2">
    <name type="scientific">Pseudovirgaria hyperparasitica</name>
    <dbReference type="NCBI Taxonomy" id="470096"/>
    <lineage>
        <taxon>Eukaryota</taxon>
        <taxon>Fungi</taxon>
        <taxon>Dikarya</taxon>
        <taxon>Ascomycota</taxon>
        <taxon>Pezizomycotina</taxon>
        <taxon>Dothideomycetes</taxon>
        <taxon>Dothideomycetes incertae sedis</taxon>
        <taxon>Acrospermales</taxon>
        <taxon>Acrospermaceae</taxon>
        <taxon>Pseudovirgaria</taxon>
    </lineage>
</organism>